<keyword evidence="4 7" id="KW-0472">Membrane</keyword>
<feature type="domain" description="Rhodopsin" evidence="8">
    <location>
        <begin position="27"/>
        <end position="266"/>
    </location>
</feature>
<dbReference type="Proteomes" id="UP001304895">
    <property type="component" value="Unassembled WGS sequence"/>
</dbReference>
<keyword evidence="3 7" id="KW-1133">Transmembrane helix</keyword>
<evidence type="ECO:0000256" key="7">
    <source>
        <dbReference type="SAM" id="Phobius"/>
    </source>
</evidence>
<comment type="subcellular location">
    <subcellularLocation>
        <location evidence="1">Membrane</location>
        <topology evidence="1">Multi-pass membrane protein</topology>
    </subcellularLocation>
</comment>
<evidence type="ECO:0000256" key="6">
    <source>
        <dbReference type="SAM" id="MobiDB-lite"/>
    </source>
</evidence>
<evidence type="ECO:0000256" key="4">
    <source>
        <dbReference type="ARBA" id="ARBA00023136"/>
    </source>
</evidence>
<keyword evidence="10" id="KW-1185">Reference proteome</keyword>
<feature type="compositionally biased region" description="Basic residues" evidence="6">
    <location>
        <begin position="311"/>
        <end position="325"/>
    </location>
</feature>
<comment type="caution">
    <text evidence="9">The sequence shown here is derived from an EMBL/GenBank/DDBJ whole genome shotgun (WGS) entry which is preliminary data.</text>
</comment>
<feature type="transmembrane region" description="Helical" evidence="7">
    <location>
        <begin position="84"/>
        <end position="111"/>
    </location>
</feature>
<protein>
    <recommendedName>
        <fullName evidence="8">Rhodopsin domain-containing protein</fullName>
    </recommendedName>
</protein>
<organism evidence="9 10">
    <name type="scientific">Trichocladium antarcticum</name>
    <dbReference type="NCBI Taxonomy" id="1450529"/>
    <lineage>
        <taxon>Eukaryota</taxon>
        <taxon>Fungi</taxon>
        <taxon>Dikarya</taxon>
        <taxon>Ascomycota</taxon>
        <taxon>Pezizomycotina</taxon>
        <taxon>Sordariomycetes</taxon>
        <taxon>Sordariomycetidae</taxon>
        <taxon>Sordariales</taxon>
        <taxon>Chaetomiaceae</taxon>
        <taxon>Trichocladium</taxon>
    </lineage>
</organism>
<reference evidence="9" key="2">
    <citation type="submission" date="2023-05" db="EMBL/GenBank/DDBJ databases">
        <authorList>
            <consortium name="Lawrence Berkeley National Laboratory"/>
            <person name="Steindorff A."/>
            <person name="Hensen N."/>
            <person name="Bonometti L."/>
            <person name="Westerberg I."/>
            <person name="Brannstrom I.O."/>
            <person name="Guillou S."/>
            <person name="Cros-Aarteil S."/>
            <person name="Calhoun S."/>
            <person name="Haridas S."/>
            <person name="Kuo A."/>
            <person name="Mondo S."/>
            <person name="Pangilinan J."/>
            <person name="Riley R."/>
            <person name="Labutti K."/>
            <person name="Andreopoulos B."/>
            <person name="Lipzen A."/>
            <person name="Chen C."/>
            <person name="Yanf M."/>
            <person name="Daum C."/>
            <person name="Ng V."/>
            <person name="Clum A."/>
            <person name="Ohm R."/>
            <person name="Martin F."/>
            <person name="Silar P."/>
            <person name="Natvig D."/>
            <person name="Lalanne C."/>
            <person name="Gautier V."/>
            <person name="Ament-Velasquez S.L."/>
            <person name="Kruys A."/>
            <person name="Hutchinson M.I."/>
            <person name="Powell A.J."/>
            <person name="Barry K."/>
            <person name="Miller A.N."/>
            <person name="Grigoriev I.V."/>
            <person name="Debuchy R."/>
            <person name="Gladieux P."/>
            <person name="Thoren M.H."/>
            <person name="Johannesson H."/>
        </authorList>
    </citation>
    <scope>NUCLEOTIDE SEQUENCE</scope>
    <source>
        <strain evidence="9">CBS 123565</strain>
    </source>
</reference>
<dbReference type="GO" id="GO:0016020">
    <property type="term" value="C:membrane"/>
    <property type="evidence" value="ECO:0007669"/>
    <property type="project" value="UniProtKB-SubCell"/>
</dbReference>
<gene>
    <name evidence="9" type="ORF">BT67DRAFT_455728</name>
</gene>
<feature type="region of interest" description="Disordered" evidence="6">
    <location>
        <begin position="311"/>
        <end position="437"/>
    </location>
</feature>
<dbReference type="EMBL" id="MU853407">
    <property type="protein sequence ID" value="KAK4135064.1"/>
    <property type="molecule type" value="Genomic_DNA"/>
</dbReference>
<comment type="similarity">
    <text evidence="5">Belongs to the SAT4 family.</text>
</comment>
<dbReference type="PANTHER" id="PTHR33048:SF93">
    <property type="entry name" value="INTEGRAL MEMBRANE PROTEIN"/>
    <property type="match status" value="1"/>
</dbReference>
<feature type="transmembrane region" description="Helical" evidence="7">
    <location>
        <begin position="240"/>
        <end position="260"/>
    </location>
</feature>
<dbReference type="AlphaFoldDB" id="A0AAN6ULR1"/>
<evidence type="ECO:0000256" key="5">
    <source>
        <dbReference type="ARBA" id="ARBA00038359"/>
    </source>
</evidence>
<feature type="compositionally biased region" description="Gly residues" evidence="6">
    <location>
        <begin position="326"/>
        <end position="336"/>
    </location>
</feature>
<name>A0AAN6ULR1_9PEZI</name>
<evidence type="ECO:0000313" key="10">
    <source>
        <dbReference type="Proteomes" id="UP001304895"/>
    </source>
</evidence>
<proteinExistence type="inferred from homology"/>
<dbReference type="PANTHER" id="PTHR33048">
    <property type="entry name" value="PTH11-LIKE INTEGRAL MEMBRANE PROTEIN (AFU_ORTHOLOGUE AFUA_5G11245)"/>
    <property type="match status" value="1"/>
</dbReference>
<accession>A0AAN6ULR1</accession>
<dbReference type="InterPro" id="IPR049326">
    <property type="entry name" value="Rhodopsin_dom_fungi"/>
</dbReference>
<feature type="transmembrane region" description="Helical" evidence="7">
    <location>
        <begin position="12"/>
        <end position="31"/>
    </location>
</feature>
<evidence type="ECO:0000313" key="9">
    <source>
        <dbReference type="EMBL" id="KAK4135064.1"/>
    </source>
</evidence>
<feature type="transmembrane region" description="Helical" evidence="7">
    <location>
        <begin position="123"/>
        <end position="149"/>
    </location>
</feature>
<reference evidence="9" key="1">
    <citation type="journal article" date="2023" name="Mol. Phylogenet. Evol.">
        <title>Genome-scale phylogeny and comparative genomics of the fungal order Sordariales.</title>
        <authorList>
            <person name="Hensen N."/>
            <person name="Bonometti L."/>
            <person name="Westerberg I."/>
            <person name="Brannstrom I.O."/>
            <person name="Guillou S."/>
            <person name="Cros-Aarteil S."/>
            <person name="Calhoun S."/>
            <person name="Haridas S."/>
            <person name="Kuo A."/>
            <person name="Mondo S."/>
            <person name="Pangilinan J."/>
            <person name="Riley R."/>
            <person name="LaButti K."/>
            <person name="Andreopoulos B."/>
            <person name="Lipzen A."/>
            <person name="Chen C."/>
            <person name="Yan M."/>
            <person name="Daum C."/>
            <person name="Ng V."/>
            <person name="Clum A."/>
            <person name="Steindorff A."/>
            <person name="Ohm R.A."/>
            <person name="Martin F."/>
            <person name="Silar P."/>
            <person name="Natvig D.O."/>
            <person name="Lalanne C."/>
            <person name="Gautier V."/>
            <person name="Ament-Velasquez S.L."/>
            <person name="Kruys A."/>
            <person name="Hutchinson M.I."/>
            <person name="Powell A.J."/>
            <person name="Barry K."/>
            <person name="Miller A.N."/>
            <person name="Grigoriev I.V."/>
            <person name="Debuchy R."/>
            <person name="Gladieux P."/>
            <person name="Hiltunen Thoren M."/>
            <person name="Johannesson H."/>
        </authorList>
    </citation>
    <scope>NUCLEOTIDE SEQUENCE</scope>
    <source>
        <strain evidence="9">CBS 123565</strain>
    </source>
</reference>
<sequence>MALHGDAIWAMGVMWMLVGIVFLLLVLRLYTRIVCLASYGMDDHVYCVAFVFLLVFTVFIHLSANYGFGRTMDEIGDMNLVTRATLYECIGQAIAIVGMSIAKAALGTFLLRLVTVSWHKTVIWSAMALVSLASIAQVLCFWLSCVPLAYVYDKRIPGGRCPIDTRPTSYILCISTIMVDLFFAIFPWIIVMPLHMPKREKYTIGVSMSLGLVAAAAGLVRTIQVKGLYTPNYLKDSVGLIVWSSAEMAITLICIGIPVCRPLYKRAFRRLFGDTGSAGYQKQSVGGIGSNSLPLRTIGGGLIGSDGRAVSKKHLHSSASGHHRIAGGGAGTGPGPGTATDKEGDDDLSFTDVKLGVGGPFTRTTAVGRGGSRRHSGADNTSDEEILDEYRRSQKTQRRRDDEEAADARMHLAASAAHGDGRGGGILVTESYRVERS</sequence>
<evidence type="ECO:0000256" key="1">
    <source>
        <dbReference type="ARBA" id="ARBA00004141"/>
    </source>
</evidence>
<keyword evidence="2 7" id="KW-0812">Transmembrane</keyword>
<dbReference type="Pfam" id="PF20684">
    <property type="entry name" value="Fung_rhodopsin"/>
    <property type="match status" value="1"/>
</dbReference>
<evidence type="ECO:0000259" key="8">
    <source>
        <dbReference type="Pfam" id="PF20684"/>
    </source>
</evidence>
<evidence type="ECO:0000256" key="3">
    <source>
        <dbReference type="ARBA" id="ARBA00022989"/>
    </source>
</evidence>
<feature type="transmembrane region" description="Helical" evidence="7">
    <location>
        <begin position="43"/>
        <end position="64"/>
    </location>
</feature>
<evidence type="ECO:0000256" key="2">
    <source>
        <dbReference type="ARBA" id="ARBA00022692"/>
    </source>
</evidence>
<feature type="transmembrane region" description="Helical" evidence="7">
    <location>
        <begin position="169"/>
        <end position="190"/>
    </location>
</feature>
<feature type="transmembrane region" description="Helical" evidence="7">
    <location>
        <begin position="202"/>
        <end position="220"/>
    </location>
</feature>
<feature type="compositionally biased region" description="Basic and acidic residues" evidence="6">
    <location>
        <begin position="399"/>
        <end position="410"/>
    </location>
</feature>
<dbReference type="InterPro" id="IPR052337">
    <property type="entry name" value="SAT4-like"/>
</dbReference>